<keyword evidence="1" id="KW-0949">S-adenosyl-L-methionine</keyword>
<evidence type="ECO:0000259" key="5">
    <source>
        <dbReference type="Pfam" id="PF04055"/>
    </source>
</evidence>
<evidence type="ECO:0000256" key="1">
    <source>
        <dbReference type="ARBA" id="ARBA00022691"/>
    </source>
</evidence>
<dbReference type="GO" id="GO:0003824">
    <property type="term" value="F:catalytic activity"/>
    <property type="evidence" value="ECO:0007669"/>
    <property type="project" value="InterPro"/>
</dbReference>
<dbReference type="EMBL" id="RHJS01000002">
    <property type="protein sequence ID" value="RRK33745.1"/>
    <property type="molecule type" value="Genomic_DNA"/>
</dbReference>
<dbReference type="CDD" id="cd01335">
    <property type="entry name" value="Radical_SAM"/>
    <property type="match status" value="1"/>
</dbReference>
<keyword evidence="7" id="KW-1185">Reference proteome</keyword>
<comment type="caution">
    <text evidence="6">The sequence shown here is derived from an EMBL/GenBank/DDBJ whole genome shotgun (WGS) entry which is preliminary data.</text>
</comment>
<evidence type="ECO:0000313" key="6">
    <source>
        <dbReference type="EMBL" id="RRK33745.1"/>
    </source>
</evidence>
<name>A0A426DLV3_9FIRM</name>
<evidence type="ECO:0000313" key="7">
    <source>
        <dbReference type="Proteomes" id="UP000274920"/>
    </source>
</evidence>
<keyword evidence="3" id="KW-0408">Iron</keyword>
<dbReference type="InterPro" id="IPR058240">
    <property type="entry name" value="rSAM_sf"/>
</dbReference>
<sequence>MDSAIKNDWGRLSFDWNEIEEIIVFGFGSMAQIYLDNITKNVKIRFIIDNSVQLKGCWYKDIPIYSYMESKENIKNTKIVIMAETTSYNEIFNILVRDGYIENTDFTGLERFICEWYFKRLRQVCLMEMHTTITTVCTFNCKKCNMFMPYYKQRRQYSYESLKENIDLIFRHVDYIFKYQLVGGEPFLNKDLPNFLEYLYDTYGSRIGRIRIITNGGVIPNEKLLYIIKKCNIEINISNYLNSIDYKEIYNQVIDAFKSAKINYKEISTLRWRDFGFPSNTFRRPQEEIRKHMLTCATAWHGLNNGCLYYCNSAWSASECGLFSLSNTDYIDLRSLMNSEDSGISIMEFCLGDRNPGYNSFCRICGGCGEDNTDIVQAGEQM</sequence>
<dbReference type="RefSeq" id="WP_125128959.1">
    <property type="nucleotide sequence ID" value="NZ_RHJS01000002.1"/>
</dbReference>
<evidence type="ECO:0000256" key="3">
    <source>
        <dbReference type="ARBA" id="ARBA00023004"/>
    </source>
</evidence>
<evidence type="ECO:0000256" key="4">
    <source>
        <dbReference type="ARBA" id="ARBA00023014"/>
    </source>
</evidence>
<dbReference type="InterPro" id="IPR013785">
    <property type="entry name" value="Aldolase_TIM"/>
</dbReference>
<dbReference type="Proteomes" id="UP000274920">
    <property type="component" value="Unassembled WGS sequence"/>
</dbReference>
<organism evidence="6 7">
    <name type="scientific">Schaedlerella arabinosiphila</name>
    <dbReference type="NCBI Taxonomy" id="2044587"/>
    <lineage>
        <taxon>Bacteria</taxon>
        <taxon>Bacillati</taxon>
        <taxon>Bacillota</taxon>
        <taxon>Clostridia</taxon>
        <taxon>Lachnospirales</taxon>
        <taxon>Lachnospiraceae</taxon>
        <taxon>Schaedlerella</taxon>
    </lineage>
</organism>
<dbReference type="GO" id="GO:0051536">
    <property type="term" value="F:iron-sulfur cluster binding"/>
    <property type="evidence" value="ECO:0007669"/>
    <property type="project" value="UniProtKB-KW"/>
</dbReference>
<dbReference type="InterPro" id="IPR007197">
    <property type="entry name" value="rSAM"/>
</dbReference>
<dbReference type="SFLD" id="SFLDS00029">
    <property type="entry name" value="Radical_SAM"/>
    <property type="match status" value="1"/>
</dbReference>
<keyword evidence="2" id="KW-0479">Metal-binding</keyword>
<protein>
    <submittedName>
        <fullName evidence="6">Radical SAM protein</fullName>
    </submittedName>
</protein>
<dbReference type="Pfam" id="PF04055">
    <property type="entry name" value="Radical_SAM"/>
    <property type="match status" value="1"/>
</dbReference>
<gene>
    <name evidence="6" type="ORF">EBB54_22065</name>
</gene>
<dbReference type="Gene3D" id="3.20.20.70">
    <property type="entry name" value="Aldolase class I"/>
    <property type="match status" value="1"/>
</dbReference>
<accession>A0A426DLV3</accession>
<dbReference type="SUPFAM" id="SSF102114">
    <property type="entry name" value="Radical SAM enzymes"/>
    <property type="match status" value="1"/>
</dbReference>
<feature type="domain" description="Radical SAM core" evidence="5">
    <location>
        <begin position="133"/>
        <end position="238"/>
    </location>
</feature>
<proteinExistence type="predicted"/>
<reference evidence="6" key="1">
    <citation type="submission" date="2018-10" db="EMBL/GenBank/DDBJ databases">
        <title>Schaedlerella arabinophila gen. nov. sp. nov., isolated from the mouse intestinal tract and comparative analysis with the genome of the closely related altered Schaedler flora strain ASF502.</title>
        <authorList>
            <person name="Miyake S."/>
            <person name="Soh M."/>
            <person name="Seedorf H."/>
        </authorList>
    </citation>
    <scope>NUCLEOTIDE SEQUENCE [LARGE SCALE GENOMIC DNA]</scope>
    <source>
        <strain evidence="6">DSM 106076</strain>
    </source>
</reference>
<evidence type="ECO:0000256" key="2">
    <source>
        <dbReference type="ARBA" id="ARBA00022723"/>
    </source>
</evidence>
<dbReference type="GO" id="GO:0046872">
    <property type="term" value="F:metal ion binding"/>
    <property type="evidence" value="ECO:0007669"/>
    <property type="project" value="UniProtKB-KW"/>
</dbReference>
<keyword evidence="4" id="KW-0411">Iron-sulfur</keyword>
<dbReference type="AlphaFoldDB" id="A0A426DLV3"/>